<feature type="compositionally biased region" description="Polar residues" evidence="1">
    <location>
        <begin position="42"/>
        <end position="59"/>
    </location>
</feature>
<feature type="compositionally biased region" description="Pro residues" evidence="1">
    <location>
        <begin position="186"/>
        <end position="196"/>
    </location>
</feature>
<sequence>MLRPSIPPQSMIPINQPFLSQQHGQSAPMQPHNLNLLPGANQGVNFLQTHPPNGSFSNPQLAQRIRFENRQRDLLAQSQRATAGGGQTGPPVMNGVVPVQPPGVGYPGMVPQNGQGPVQRVVSQPVGVGAPLTASHPNSHPVNPGLGMTGGLQTPRSGPQSQPQQQIGMRPGQSSLPGQPGAGQIRPPPIGMPGMPPGSGMRGPGGMGVNMPSGIIGNVPPQAQPQQGFPNTLSMGGPTSQPPPQGPQPPSTSMSQSMHRTLSTPEGTNSFGGMPGFTSGPFSQGGPHPPTNHISGPNSANQFGFMPPTSSPSQHMDMAHSLSSGGAGPSSTSPTRSDFTVTPAQYASLQHGSGVPSGSGVSGTNEGFPTFSTVPPPRPSSSSHSALGLPHQQAQTSQGLSRATPPRQHTPHQQPHMSPAHLPDRFSVPIPNPTRPQSQPQRPSSQQQMGPSLTPHLPPGTLPRMQRSFRGTPQV</sequence>
<name>A0AAD4QKE1_9AGAM</name>
<comment type="caution">
    <text evidence="2">The sequence shown here is derived from an EMBL/GenBank/DDBJ whole genome shotgun (WGS) entry which is preliminary data.</text>
</comment>
<dbReference type="Proteomes" id="UP001203297">
    <property type="component" value="Unassembled WGS sequence"/>
</dbReference>
<feature type="compositionally biased region" description="Polar residues" evidence="1">
    <location>
        <begin position="392"/>
        <end position="401"/>
    </location>
</feature>
<protein>
    <submittedName>
        <fullName evidence="2">Uncharacterized protein</fullName>
    </submittedName>
</protein>
<feature type="compositionally biased region" description="Polar residues" evidence="1">
    <location>
        <begin position="338"/>
        <end position="351"/>
    </location>
</feature>
<feature type="region of interest" description="Disordered" evidence="1">
    <location>
        <begin position="21"/>
        <end position="59"/>
    </location>
</feature>
<evidence type="ECO:0000313" key="3">
    <source>
        <dbReference type="Proteomes" id="UP001203297"/>
    </source>
</evidence>
<organism evidence="2 3">
    <name type="scientific">Multifurca ochricompacta</name>
    <dbReference type="NCBI Taxonomy" id="376703"/>
    <lineage>
        <taxon>Eukaryota</taxon>
        <taxon>Fungi</taxon>
        <taxon>Dikarya</taxon>
        <taxon>Basidiomycota</taxon>
        <taxon>Agaricomycotina</taxon>
        <taxon>Agaricomycetes</taxon>
        <taxon>Russulales</taxon>
        <taxon>Russulaceae</taxon>
        <taxon>Multifurca</taxon>
    </lineage>
</organism>
<feature type="compositionally biased region" description="Low complexity" evidence="1">
    <location>
        <begin position="404"/>
        <end position="416"/>
    </location>
</feature>
<evidence type="ECO:0000313" key="2">
    <source>
        <dbReference type="EMBL" id="KAI0299758.1"/>
    </source>
</evidence>
<feature type="region of interest" description="Disordered" evidence="1">
    <location>
        <begin position="128"/>
        <end position="475"/>
    </location>
</feature>
<feature type="compositionally biased region" description="Low complexity" evidence="1">
    <location>
        <begin position="321"/>
        <end position="337"/>
    </location>
</feature>
<dbReference type="AlphaFoldDB" id="A0AAD4QKE1"/>
<feature type="compositionally biased region" description="Low complexity" evidence="1">
    <location>
        <begin position="362"/>
        <end position="373"/>
    </location>
</feature>
<feature type="compositionally biased region" description="Low complexity" evidence="1">
    <location>
        <begin position="435"/>
        <end position="448"/>
    </location>
</feature>
<accession>A0AAD4QKE1</accession>
<feature type="compositionally biased region" description="Polar residues" evidence="1">
    <location>
        <begin position="224"/>
        <end position="233"/>
    </location>
</feature>
<feature type="compositionally biased region" description="Polar residues" evidence="1">
    <location>
        <begin position="259"/>
        <end position="271"/>
    </location>
</feature>
<keyword evidence="3" id="KW-1185">Reference proteome</keyword>
<proteinExistence type="predicted"/>
<evidence type="ECO:0000256" key="1">
    <source>
        <dbReference type="SAM" id="MobiDB-lite"/>
    </source>
</evidence>
<gene>
    <name evidence="2" type="ORF">B0F90DRAFT_589642</name>
</gene>
<feature type="compositionally biased region" description="Polar residues" evidence="1">
    <location>
        <begin position="292"/>
        <end position="302"/>
    </location>
</feature>
<feature type="compositionally biased region" description="Pro residues" evidence="1">
    <location>
        <begin position="240"/>
        <end position="250"/>
    </location>
</feature>
<reference evidence="2" key="1">
    <citation type="journal article" date="2022" name="New Phytol.">
        <title>Evolutionary transition to the ectomycorrhizal habit in the genomes of a hyperdiverse lineage of mushroom-forming fungi.</title>
        <authorList>
            <person name="Looney B."/>
            <person name="Miyauchi S."/>
            <person name="Morin E."/>
            <person name="Drula E."/>
            <person name="Courty P.E."/>
            <person name="Kohler A."/>
            <person name="Kuo A."/>
            <person name="LaButti K."/>
            <person name="Pangilinan J."/>
            <person name="Lipzen A."/>
            <person name="Riley R."/>
            <person name="Andreopoulos W."/>
            <person name="He G."/>
            <person name="Johnson J."/>
            <person name="Nolan M."/>
            <person name="Tritt A."/>
            <person name="Barry K.W."/>
            <person name="Grigoriev I.V."/>
            <person name="Nagy L.G."/>
            <person name="Hibbett D."/>
            <person name="Henrissat B."/>
            <person name="Matheny P.B."/>
            <person name="Labbe J."/>
            <person name="Martin F.M."/>
        </authorList>
    </citation>
    <scope>NUCLEOTIDE SEQUENCE</scope>
    <source>
        <strain evidence="2">BPL690</strain>
    </source>
</reference>
<feature type="compositionally biased region" description="Low complexity" evidence="1">
    <location>
        <begin position="153"/>
        <end position="171"/>
    </location>
</feature>
<dbReference type="EMBL" id="WTXG01000021">
    <property type="protein sequence ID" value="KAI0299758.1"/>
    <property type="molecule type" value="Genomic_DNA"/>
</dbReference>